<dbReference type="InterPro" id="IPR039297">
    <property type="entry name" value="COX7a"/>
</dbReference>
<dbReference type="GO" id="GO:0006123">
    <property type="term" value="P:mitochondrial electron transport, cytochrome c to oxygen"/>
    <property type="evidence" value="ECO:0007669"/>
    <property type="project" value="InterPro"/>
</dbReference>
<evidence type="ECO:0000256" key="1">
    <source>
        <dbReference type="ARBA" id="ARBA00004434"/>
    </source>
</evidence>
<dbReference type="FunFam" id="4.10.91.10:FF:000001">
    <property type="entry name" value="Cytochrome c oxidase subunit 7A1, mitochondrial"/>
    <property type="match status" value="1"/>
</dbReference>
<evidence type="ECO:0000256" key="7">
    <source>
        <dbReference type="ARBA" id="ARBA00022989"/>
    </source>
</evidence>
<proteinExistence type="inferred from homology"/>
<dbReference type="GO" id="GO:0005743">
    <property type="term" value="C:mitochondrial inner membrane"/>
    <property type="evidence" value="ECO:0007669"/>
    <property type="project" value="UniProtKB-SubCell"/>
</dbReference>
<keyword evidence="16" id="KW-1185">Reference proteome</keyword>
<dbReference type="Pfam" id="PF02238">
    <property type="entry name" value="COX7a"/>
    <property type="match status" value="1"/>
</dbReference>
<organism evidence="15 16">
    <name type="scientific">Pelusios castaneus</name>
    <name type="common">West African mud turtle</name>
    <dbReference type="NCBI Taxonomy" id="367368"/>
    <lineage>
        <taxon>Eukaryota</taxon>
        <taxon>Metazoa</taxon>
        <taxon>Chordata</taxon>
        <taxon>Craniata</taxon>
        <taxon>Vertebrata</taxon>
        <taxon>Euteleostomi</taxon>
        <taxon>Archelosauria</taxon>
        <taxon>Testudinata</taxon>
        <taxon>Testudines</taxon>
        <taxon>Pleurodira</taxon>
        <taxon>Pelomedusidae</taxon>
        <taxon>Pelusios</taxon>
    </lineage>
</organism>
<evidence type="ECO:0000256" key="10">
    <source>
        <dbReference type="ARBA" id="ARBA00023128"/>
    </source>
</evidence>
<evidence type="ECO:0000313" key="16">
    <source>
        <dbReference type="Proteomes" id="UP000694393"/>
    </source>
</evidence>
<keyword evidence="7 14" id="KW-1133">Transmembrane helix</keyword>
<keyword evidence="10" id="KW-0496">Mitochondrion</keyword>
<dbReference type="PANTHER" id="PTHR10510:SF15">
    <property type="entry name" value="CYTOCHROME C OXIDASE SUBUNIT 7A2, MITOCHONDRIAL"/>
    <property type="match status" value="1"/>
</dbReference>
<keyword evidence="4 14" id="KW-0812">Transmembrane</keyword>
<reference evidence="15" key="2">
    <citation type="submission" date="2025-09" db="UniProtKB">
        <authorList>
            <consortium name="Ensembl"/>
        </authorList>
    </citation>
    <scope>IDENTIFICATION</scope>
</reference>
<evidence type="ECO:0000256" key="3">
    <source>
        <dbReference type="ARBA" id="ARBA00009331"/>
    </source>
</evidence>
<evidence type="ECO:0000256" key="8">
    <source>
        <dbReference type="ARBA" id="ARBA00022990"/>
    </source>
</evidence>
<evidence type="ECO:0000256" key="4">
    <source>
        <dbReference type="ARBA" id="ARBA00022692"/>
    </source>
</evidence>
<keyword evidence="5" id="KW-0999">Mitochondrion inner membrane</keyword>
<dbReference type="InterPro" id="IPR003177">
    <property type="entry name" value="Cytc_oxidase_su7a_met"/>
</dbReference>
<evidence type="ECO:0000313" key="15">
    <source>
        <dbReference type="Ensembl" id="ENSPCEP00000017320.1"/>
    </source>
</evidence>
<dbReference type="AlphaFoldDB" id="A0A8C8S9X5"/>
<evidence type="ECO:0000256" key="14">
    <source>
        <dbReference type="SAM" id="Phobius"/>
    </source>
</evidence>
<keyword evidence="8" id="KW-0007">Acetylation</keyword>
<name>A0A8C8S9X5_9SAUR</name>
<dbReference type="Gene3D" id="4.10.91.10">
    <property type="entry name" value="Cytochrome c oxidase, subunit VIIa"/>
    <property type="match status" value="1"/>
</dbReference>
<dbReference type="SUPFAM" id="SSF81419">
    <property type="entry name" value="Mitochondrial cytochrome c oxidase subunit VIIa"/>
    <property type="match status" value="1"/>
</dbReference>
<evidence type="ECO:0000256" key="12">
    <source>
        <dbReference type="ARBA" id="ARBA00040282"/>
    </source>
</evidence>
<accession>A0A8C8S9X5</accession>
<comment type="pathway">
    <text evidence="2">Energy metabolism; oxidative phosphorylation.</text>
</comment>
<reference evidence="15" key="1">
    <citation type="submission" date="2025-08" db="UniProtKB">
        <authorList>
            <consortium name="Ensembl"/>
        </authorList>
    </citation>
    <scope>IDENTIFICATION</scope>
</reference>
<dbReference type="GO" id="GO:0097250">
    <property type="term" value="P:mitochondrial respirasome assembly"/>
    <property type="evidence" value="ECO:0007669"/>
    <property type="project" value="TreeGrafter"/>
</dbReference>
<dbReference type="GO" id="GO:0002082">
    <property type="term" value="P:regulation of oxidative phosphorylation"/>
    <property type="evidence" value="ECO:0007669"/>
    <property type="project" value="TreeGrafter"/>
</dbReference>
<keyword evidence="9" id="KW-0560">Oxidoreductase</keyword>
<dbReference type="Ensembl" id="ENSPCET00000017925.1">
    <property type="protein sequence ID" value="ENSPCEP00000017320.1"/>
    <property type="gene ID" value="ENSPCEG00000013616.1"/>
</dbReference>
<comment type="subcellular location">
    <subcellularLocation>
        <location evidence="1">Mitochondrion inner membrane</location>
        <topology evidence="1">Single-pass membrane protein</topology>
    </subcellularLocation>
</comment>
<dbReference type="PANTHER" id="PTHR10510">
    <property type="entry name" value="CYTOCHROME C OXIDASE POLYPEPTIDE 7A"/>
    <property type="match status" value="1"/>
</dbReference>
<dbReference type="GO" id="GO:0016491">
    <property type="term" value="F:oxidoreductase activity"/>
    <property type="evidence" value="ECO:0007669"/>
    <property type="project" value="UniProtKB-KW"/>
</dbReference>
<evidence type="ECO:0000256" key="2">
    <source>
        <dbReference type="ARBA" id="ARBA00004673"/>
    </source>
</evidence>
<dbReference type="InterPro" id="IPR036539">
    <property type="entry name" value="Cyt_c_oxidase_su7a_sf"/>
</dbReference>
<keyword evidence="11 14" id="KW-0472">Membrane</keyword>
<comment type="similarity">
    <text evidence="3">Belongs to the cytochrome c oxidase VIIa family.</text>
</comment>
<evidence type="ECO:0000256" key="9">
    <source>
        <dbReference type="ARBA" id="ARBA00023002"/>
    </source>
</evidence>
<evidence type="ECO:0000256" key="13">
    <source>
        <dbReference type="ARBA" id="ARBA00042325"/>
    </source>
</evidence>
<feature type="transmembrane region" description="Helical" evidence="14">
    <location>
        <begin position="55"/>
        <end position="75"/>
    </location>
</feature>
<dbReference type="GO" id="GO:0045277">
    <property type="term" value="C:respiratory chain complex IV"/>
    <property type="evidence" value="ECO:0007669"/>
    <property type="project" value="InterPro"/>
</dbReference>
<evidence type="ECO:0000256" key="11">
    <source>
        <dbReference type="ARBA" id="ARBA00023136"/>
    </source>
</evidence>
<evidence type="ECO:0000256" key="6">
    <source>
        <dbReference type="ARBA" id="ARBA00022946"/>
    </source>
</evidence>
<sequence>MLGLRKLLALRQISQRTISTASRRQIQNKVPEHQKLFQDDDGLPVHLKRGLRDDLLYRLTLILSLGGTCLALYQLGVAAMPKKAK</sequence>
<protein>
    <recommendedName>
        <fullName evidence="12">Cytochrome c oxidase subunit 7A2, mitochondrial</fullName>
    </recommendedName>
    <alternativeName>
        <fullName evidence="13">Cytochrome c oxidase subunit VIIa-liver/heart</fullName>
    </alternativeName>
</protein>
<keyword evidence="6" id="KW-0809">Transit peptide</keyword>
<evidence type="ECO:0000256" key="5">
    <source>
        <dbReference type="ARBA" id="ARBA00022792"/>
    </source>
</evidence>
<dbReference type="Proteomes" id="UP000694393">
    <property type="component" value="Unplaced"/>
</dbReference>